<evidence type="ECO:0000259" key="1">
    <source>
        <dbReference type="Pfam" id="PF16242"/>
    </source>
</evidence>
<reference evidence="2 3" key="1">
    <citation type="submission" date="2024-04" db="EMBL/GenBank/DDBJ databases">
        <title>whole genome sequencing of Lutimonas vermicola strain IMCC1616.</title>
        <authorList>
            <person name="Bae S.S."/>
        </authorList>
    </citation>
    <scope>NUCLEOTIDE SEQUENCE [LARGE SCALE GENOMIC DNA]</scope>
    <source>
        <strain evidence="2 3">IMCC1616</strain>
    </source>
</reference>
<accession>A0ABU9KYG0</accession>
<dbReference type="EMBL" id="JBCDNA010000001">
    <property type="protein sequence ID" value="MEL4455226.1"/>
    <property type="molecule type" value="Genomic_DNA"/>
</dbReference>
<name>A0ABU9KYG0_9FLAO</name>
<dbReference type="Pfam" id="PF16242">
    <property type="entry name" value="Pyrid_ox_like"/>
    <property type="match status" value="1"/>
</dbReference>
<gene>
    <name evidence="2" type="ORF">AABB81_04920</name>
</gene>
<keyword evidence="3" id="KW-1185">Reference proteome</keyword>
<organism evidence="2 3">
    <name type="scientific">Lutimonas vermicola</name>
    <dbReference type="NCBI Taxonomy" id="414288"/>
    <lineage>
        <taxon>Bacteria</taxon>
        <taxon>Pseudomonadati</taxon>
        <taxon>Bacteroidota</taxon>
        <taxon>Flavobacteriia</taxon>
        <taxon>Flavobacteriales</taxon>
        <taxon>Flavobacteriaceae</taxon>
        <taxon>Lutimonas</taxon>
    </lineage>
</organism>
<protein>
    <submittedName>
        <fullName evidence="2">Pyridoxamine 5'-phosphate oxidase family protein</fullName>
    </submittedName>
</protein>
<dbReference type="PANTHER" id="PTHR34818:SF1">
    <property type="entry name" value="PROTEIN BLI-3"/>
    <property type="match status" value="1"/>
</dbReference>
<dbReference type="InterPro" id="IPR038725">
    <property type="entry name" value="YdaG_split_barrel_FMN-bd"/>
</dbReference>
<dbReference type="RefSeq" id="WP_342159024.1">
    <property type="nucleotide sequence ID" value="NZ_JBCDNA010000001.1"/>
</dbReference>
<dbReference type="InterPro" id="IPR012349">
    <property type="entry name" value="Split_barrel_FMN-bd"/>
</dbReference>
<evidence type="ECO:0000313" key="3">
    <source>
        <dbReference type="Proteomes" id="UP001474120"/>
    </source>
</evidence>
<feature type="domain" description="General stress protein FMN-binding split barrel" evidence="1">
    <location>
        <begin position="42"/>
        <end position="157"/>
    </location>
</feature>
<dbReference type="InterPro" id="IPR052917">
    <property type="entry name" value="Stress-Dev_Protein"/>
</dbReference>
<dbReference type="Gene3D" id="2.30.110.10">
    <property type="entry name" value="Electron Transport, Fmn-binding Protein, Chain A"/>
    <property type="match status" value="1"/>
</dbReference>
<comment type="caution">
    <text evidence="2">The sequence shown here is derived from an EMBL/GenBank/DDBJ whole genome shotgun (WGS) entry which is preliminary data.</text>
</comment>
<dbReference type="Proteomes" id="UP001474120">
    <property type="component" value="Unassembled WGS sequence"/>
</dbReference>
<dbReference type="SUPFAM" id="SSF50475">
    <property type="entry name" value="FMN-binding split barrel"/>
    <property type="match status" value="1"/>
</dbReference>
<dbReference type="PANTHER" id="PTHR34818">
    <property type="entry name" value="PROTEIN BLI-3"/>
    <property type="match status" value="1"/>
</dbReference>
<sequence length="183" mass="21012">MKLIRICSCAVALLILLWPSKGFSQDKESKIPLNITITHAAREIMSAAGTCTLITLDQEGRPRARVMDAFLPEDDFTVWLGTNSKSRKVTQIKNDPRVTLFYLDQDASGYVMIHGQAQIVDDPIEKQERWKEEWEAFYQNKEEAYLLIKVTPEWMEVISNTRNIVGDPLSWEPQKVLFDGTHK</sequence>
<evidence type="ECO:0000313" key="2">
    <source>
        <dbReference type="EMBL" id="MEL4455226.1"/>
    </source>
</evidence>
<proteinExistence type="predicted"/>